<evidence type="ECO:0000313" key="16">
    <source>
        <dbReference type="Proteomes" id="UP001287286"/>
    </source>
</evidence>
<keyword evidence="7 11" id="KW-1133">Transmembrane helix</keyword>
<reference evidence="14 15" key="2">
    <citation type="journal article" date="2016" name="Front. Microbiol.">
        <title>Genome and transcriptome sequences reveal the specific parasitism of the nematophagous Purpureocillium lilacinum 36-1.</title>
        <authorList>
            <person name="Xie J."/>
            <person name="Li S."/>
            <person name="Mo C."/>
            <person name="Xiao X."/>
            <person name="Peng D."/>
            <person name="Wang G."/>
            <person name="Xiao Y."/>
        </authorList>
    </citation>
    <scope>NUCLEOTIDE SEQUENCE [LARGE SCALE GENOMIC DNA]</scope>
    <source>
        <strain evidence="14 15">36-1</strain>
    </source>
</reference>
<evidence type="ECO:0000256" key="9">
    <source>
        <dbReference type="ARBA" id="ARBA00023316"/>
    </source>
</evidence>
<evidence type="ECO:0000256" key="8">
    <source>
        <dbReference type="ARBA" id="ARBA00023136"/>
    </source>
</evidence>
<dbReference type="AlphaFoldDB" id="A0A2U3DW22"/>
<dbReference type="PANTHER" id="PTHR28285:SF1">
    <property type="entry name" value="PROTEIN BIG1"/>
    <property type="match status" value="1"/>
</dbReference>
<evidence type="ECO:0000256" key="6">
    <source>
        <dbReference type="ARBA" id="ARBA00022824"/>
    </source>
</evidence>
<evidence type="ECO:0000256" key="5">
    <source>
        <dbReference type="ARBA" id="ARBA00022729"/>
    </source>
</evidence>
<evidence type="ECO:0000256" key="11">
    <source>
        <dbReference type="SAM" id="Phobius"/>
    </source>
</evidence>
<dbReference type="EMBL" id="LCWV01000025">
    <property type="protein sequence ID" value="PWI66447.1"/>
    <property type="molecule type" value="Genomic_DNA"/>
</dbReference>
<evidence type="ECO:0000256" key="10">
    <source>
        <dbReference type="SAM" id="MobiDB-lite"/>
    </source>
</evidence>
<evidence type="ECO:0000259" key="12">
    <source>
        <dbReference type="Pfam" id="PF20520"/>
    </source>
</evidence>
<organism evidence="14 15">
    <name type="scientific">Purpureocillium lilacinum</name>
    <name type="common">Paecilomyces lilacinus</name>
    <dbReference type="NCBI Taxonomy" id="33203"/>
    <lineage>
        <taxon>Eukaryota</taxon>
        <taxon>Fungi</taxon>
        <taxon>Dikarya</taxon>
        <taxon>Ascomycota</taxon>
        <taxon>Pezizomycotina</taxon>
        <taxon>Sordariomycetes</taxon>
        <taxon>Hypocreomycetidae</taxon>
        <taxon>Hypocreales</taxon>
        <taxon>Ophiocordycipitaceae</taxon>
        <taxon>Purpureocillium</taxon>
    </lineage>
</organism>
<dbReference type="GO" id="GO:0005789">
    <property type="term" value="C:endoplasmic reticulum membrane"/>
    <property type="evidence" value="ECO:0007669"/>
    <property type="project" value="UniProtKB-SubCell"/>
</dbReference>
<dbReference type="InterPro" id="IPR046756">
    <property type="entry name" value="VAS1/VOA1_TM"/>
</dbReference>
<reference evidence="13 16" key="4">
    <citation type="journal article" date="2024" name="Microbiol. Resour. Announc.">
        <title>Genome annotations for the ascomycete fungi Trichoderma harzianum, Trichoderma aggressivum, and Purpureocillium lilacinum.</title>
        <authorList>
            <person name="Beijen E.P.W."/>
            <person name="Ohm R.A."/>
        </authorList>
    </citation>
    <scope>NUCLEOTIDE SEQUENCE [LARGE SCALE GENOMIC DNA]</scope>
    <source>
        <strain evidence="13 16">CBS 150709</strain>
    </source>
</reference>
<comment type="caution">
    <text evidence="14">The sequence shown here is derived from an EMBL/GenBank/DDBJ whole genome shotgun (WGS) entry which is preliminary data.</text>
</comment>
<keyword evidence="6" id="KW-0256">Endoplasmic reticulum</keyword>
<dbReference type="InterPro" id="IPR037654">
    <property type="entry name" value="Big1"/>
</dbReference>
<feature type="domain" description="V-type proton ATPase subunit S1/VOA1 transmembrane" evidence="12">
    <location>
        <begin position="259"/>
        <end position="298"/>
    </location>
</feature>
<feature type="transmembrane region" description="Helical" evidence="11">
    <location>
        <begin position="260"/>
        <end position="283"/>
    </location>
</feature>
<dbReference type="Proteomes" id="UP001287286">
    <property type="component" value="Unassembled WGS sequence"/>
</dbReference>
<protein>
    <recommendedName>
        <fullName evidence="3">Protein BIG1</fullName>
    </recommendedName>
</protein>
<evidence type="ECO:0000256" key="3">
    <source>
        <dbReference type="ARBA" id="ARBA00022089"/>
    </source>
</evidence>
<reference evidence="13" key="3">
    <citation type="submission" date="2023-11" db="EMBL/GenBank/DDBJ databases">
        <authorList>
            <person name="Beijen E."/>
            <person name="Ohm R.A."/>
        </authorList>
    </citation>
    <scope>NUCLEOTIDE SEQUENCE</scope>
    <source>
        <strain evidence="13">CBS 150709</strain>
    </source>
</reference>
<evidence type="ECO:0000256" key="1">
    <source>
        <dbReference type="ARBA" id="ARBA00004115"/>
    </source>
</evidence>
<comment type="similarity">
    <text evidence="2">Belongs to the BIG1 family.</text>
</comment>
<keyword evidence="8 11" id="KW-0472">Membrane</keyword>
<feature type="region of interest" description="Disordered" evidence="10">
    <location>
        <begin position="15"/>
        <end position="34"/>
    </location>
</feature>
<name>A0A2U3DW22_PURLI</name>
<keyword evidence="16" id="KW-1185">Reference proteome</keyword>
<dbReference type="GO" id="GO:0006078">
    <property type="term" value="P:(1-&gt;6)-beta-D-glucan biosynthetic process"/>
    <property type="evidence" value="ECO:0007669"/>
    <property type="project" value="TreeGrafter"/>
</dbReference>
<comment type="subcellular location">
    <subcellularLocation>
        <location evidence="1">Endoplasmic reticulum membrane</location>
        <topology evidence="1">Single-pass type I membrane protein</topology>
    </subcellularLocation>
</comment>
<reference evidence="14" key="1">
    <citation type="submission" date="2015-05" db="EMBL/GenBank/DDBJ databases">
        <authorList>
            <person name="Wang D.B."/>
            <person name="Wang M."/>
        </authorList>
    </citation>
    <scope>NUCLEOTIDE SEQUENCE</scope>
    <source>
        <strain evidence="14">36-1</strain>
    </source>
</reference>
<dbReference type="PANTHER" id="PTHR28285">
    <property type="entry name" value="PROTEIN BIG1"/>
    <property type="match status" value="1"/>
</dbReference>
<dbReference type="GO" id="GO:0071555">
    <property type="term" value="P:cell wall organization"/>
    <property type="evidence" value="ECO:0007669"/>
    <property type="project" value="UniProtKB-KW"/>
</dbReference>
<keyword evidence="9" id="KW-0961">Cell wall biogenesis/degradation</keyword>
<evidence type="ECO:0000256" key="2">
    <source>
        <dbReference type="ARBA" id="ARBA00008203"/>
    </source>
</evidence>
<evidence type="ECO:0000313" key="14">
    <source>
        <dbReference type="EMBL" id="PWI66447.1"/>
    </source>
</evidence>
<proteinExistence type="inferred from homology"/>
<dbReference type="EMBL" id="JAWRVI010000037">
    <property type="protein sequence ID" value="KAK4086853.1"/>
    <property type="molecule type" value="Genomic_DNA"/>
</dbReference>
<keyword evidence="4 11" id="KW-0812">Transmembrane</keyword>
<dbReference type="Proteomes" id="UP000245956">
    <property type="component" value="Unassembled WGS sequence"/>
</dbReference>
<evidence type="ECO:0000256" key="7">
    <source>
        <dbReference type="ARBA" id="ARBA00022989"/>
    </source>
</evidence>
<accession>A0A2U3DW22</accession>
<gene>
    <name evidence="14" type="ORF">PCL_05145</name>
    <name evidence="13" type="ORF">Purlil1_8803</name>
</gene>
<sequence>MVYITPQRAGAVSSASGARLNSLPGEERVNRSSTSPTMRLQVIASALALPGAAFALSDSSPWVLLSTSKLRDASKHNQIQTSSEVLKHTKSVLAECPTDRYLVVTQPGVHAADLRRDDGCAMPHLCRAVDDSRIKSRYTVSEVVGSVTGAGVAEYIRSSCAEKKKTVTVNEVALGSLVGKDRAGALSHNDAVLANNIDSVTKSGSYTILFYSTPSEPAYEPEFVDSLHMDLKRDMEGTPRAGNKNSTQRDTRPLFEKYQFFTPGIFMGLLVALVLFSILGVGLKALSSLEVSYGAFEKEMGPAAQKKQQ</sequence>
<evidence type="ECO:0000313" key="13">
    <source>
        <dbReference type="EMBL" id="KAK4086853.1"/>
    </source>
</evidence>
<evidence type="ECO:0000313" key="15">
    <source>
        <dbReference type="Proteomes" id="UP000245956"/>
    </source>
</evidence>
<evidence type="ECO:0000256" key="4">
    <source>
        <dbReference type="ARBA" id="ARBA00022692"/>
    </source>
</evidence>
<keyword evidence="5" id="KW-0732">Signal</keyword>
<dbReference type="GO" id="GO:0009272">
    <property type="term" value="P:fungal-type cell wall biogenesis"/>
    <property type="evidence" value="ECO:0007669"/>
    <property type="project" value="TreeGrafter"/>
</dbReference>
<dbReference type="Pfam" id="PF20520">
    <property type="entry name" value="Ac45-VOA1_TM"/>
    <property type="match status" value="1"/>
</dbReference>